<reference evidence="7 8" key="1">
    <citation type="submission" date="2024-09" db="EMBL/GenBank/DDBJ databases">
        <authorList>
            <person name="Sun Q."/>
            <person name="Mori K."/>
        </authorList>
    </citation>
    <scope>NUCLEOTIDE SEQUENCE [LARGE SCALE GENOMIC DNA]</scope>
    <source>
        <strain evidence="7 8">JCM 11201</strain>
    </source>
</reference>
<keyword evidence="8" id="KW-1185">Reference proteome</keyword>
<dbReference type="SUPFAM" id="SSF53706">
    <property type="entry name" value="Formate dehydrogenase/DMSO reductase, domains 1-3"/>
    <property type="match status" value="1"/>
</dbReference>
<sequence>MSQLVKQDQFVTRDNVKNLHKPGEKLITTHCCYCGMQCGMHIRVEEKTGKVVGVEPRYDWPVTKGKMCPKGVTAYQTIEHPDRITKPLIKKNGQFHAVSWKEALDYIESNFKRIQRDHGKDALSVFGGVSMTNEKCYLVGKYARVGLGTRYIDYNGRFCMSSAAGGMLKTFGIDRGMTLPVPELEHTDCFFLAGSNSAECHPTSTQWLWKAKDKGAKLIVADPREVPIARVADVHLDLKPGTDSALAAGIIHLLIKEGYVDNEYVQERCNNFEELKQSVAHCTPEYTSQLTGVVVEKLVKAAHIYGQSPRSVVMFARGVEQQSKGVHNVQMYITMSLLRGMVGKFASGCGTFTGQGNGQGGREHGQKADLLPGYRKLTDPKAVEYISGVWGIDPKDMPQPGVSAYEMFDLIHNNTIRGMHVICSNPAVSAPNGNYVNEAFKKLDFLVVSDFFLSETAEHADVVLPTTTWAEDEGTTTNLEGRVIRVRKVRDPLGESKPDWEIVSLIAERMGKGKFFPYQTAHEIFEEFRVASKGGPADYYGITWDRIDKEDGVFWPCPSEDHPGSPHMFKERFGTEDGKANLGVFNWTEPGETQSAEYPLVLTTGRVVFHYLSGNQTRRVDFLMEQCPLPYAEMHPELAARNNLANGDKVKLTTRRGHMTVDVRLTKTIRKDTIFIPYHWGKELSVNQLTNPALDPYSRMPEFKVCAVKIEKA</sequence>
<evidence type="ECO:0000256" key="3">
    <source>
        <dbReference type="ARBA" id="ARBA00022723"/>
    </source>
</evidence>
<accession>A0ABV5W922</accession>
<dbReference type="PROSITE" id="PS51669">
    <property type="entry name" value="4FE4S_MOW_BIS_MGD"/>
    <property type="match status" value="1"/>
</dbReference>
<evidence type="ECO:0000256" key="2">
    <source>
        <dbReference type="ARBA" id="ARBA00022485"/>
    </source>
</evidence>
<evidence type="ECO:0000259" key="6">
    <source>
        <dbReference type="PROSITE" id="PS51669"/>
    </source>
</evidence>
<dbReference type="RefSeq" id="WP_379947205.1">
    <property type="nucleotide sequence ID" value="NZ_JBHMAF010000002.1"/>
</dbReference>
<comment type="cofactor">
    <cofactor evidence="1">
        <name>Mo-bis(molybdopterin guanine dinucleotide)</name>
        <dbReference type="ChEBI" id="CHEBI:60539"/>
    </cofactor>
</comment>
<dbReference type="SUPFAM" id="SSF50692">
    <property type="entry name" value="ADC-like"/>
    <property type="match status" value="1"/>
</dbReference>
<evidence type="ECO:0000313" key="8">
    <source>
        <dbReference type="Proteomes" id="UP001589609"/>
    </source>
</evidence>
<evidence type="ECO:0000256" key="5">
    <source>
        <dbReference type="ARBA" id="ARBA00023014"/>
    </source>
</evidence>
<dbReference type="InterPro" id="IPR006656">
    <property type="entry name" value="Mopterin_OxRdtase"/>
</dbReference>
<keyword evidence="3" id="KW-0479">Metal-binding</keyword>
<dbReference type="Pfam" id="PF01568">
    <property type="entry name" value="Molydop_binding"/>
    <property type="match status" value="1"/>
</dbReference>
<dbReference type="PANTHER" id="PTHR43105:SF10">
    <property type="entry name" value="NADH-QUINONE OXIDOREDUCTASE SUBUNIT G"/>
    <property type="match status" value="1"/>
</dbReference>
<keyword evidence="2" id="KW-0004">4Fe-4S</keyword>
<evidence type="ECO:0000313" key="7">
    <source>
        <dbReference type="EMBL" id="MFB9756973.1"/>
    </source>
</evidence>
<keyword evidence="4" id="KW-0408">Iron</keyword>
<dbReference type="CDD" id="cd00508">
    <property type="entry name" value="MopB_CT_Fdh-Nap-like"/>
    <property type="match status" value="1"/>
</dbReference>
<dbReference type="PROSITE" id="PS00490">
    <property type="entry name" value="MOLYBDOPTERIN_PROK_2"/>
    <property type="match status" value="1"/>
</dbReference>
<name>A0ABV5W922_9BACI</name>
<dbReference type="SMART" id="SM00926">
    <property type="entry name" value="Molybdop_Fe4S4"/>
    <property type="match status" value="1"/>
</dbReference>
<dbReference type="Gene3D" id="3.40.228.10">
    <property type="entry name" value="Dimethylsulfoxide Reductase, domain 2"/>
    <property type="match status" value="1"/>
</dbReference>
<dbReference type="Gene3D" id="2.20.25.90">
    <property type="entry name" value="ADC-like domains"/>
    <property type="match status" value="1"/>
</dbReference>
<dbReference type="InterPro" id="IPR009010">
    <property type="entry name" value="Asp_de-COase-like_dom_sf"/>
</dbReference>
<dbReference type="Gene3D" id="2.40.40.20">
    <property type="match status" value="1"/>
</dbReference>
<proteinExistence type="predicted"/>
<dbReference type="InterPro" id="IPR006963">
    <property type="entry name" value="Mopterin_OxRdtase_4Fe-4S_dom"/>
</dbReference>
<dbReference type="InterPro" id="IPR006655">
    <property type="entry name" value="Mopterin_OxRdtase_prok_CS"/>
</dbReference>
<protein>
    <submittedName>
        <fullName evidence="7">Molybdopterin oxidoreductase family protein</fullName>
    </submittedName>
</protein>
<dbReference type="Gene3D" id="3.40.50.740">
    <property type="match status" value="1"/>
</dbReference>
<dbReference type="Pfam" id="PF00384">
    <property type="entry name" value="Molybdopterin"/>
    <property type="match status" value="1"/>
</dbReference>
<dbReference type="InterPro" id="IPR050123">
    <property type="entry name" value="Prok_molybdopt-oxidoreductase"/>
</dbReference>
<comment type="caution">
    <text evidence="7">The sequence shown here is derived from an EMBL/GenBank/DDBJ whole genome shotgun (WGS) entry which is preliminary data.</text>
</comment>
<gene>
    <name evidence="7" type="ORF">ACFFMS_00165</name>
</gene>
<evidence type="ECO:0000256" key="4">
    <source>
        <dbReference type="ARBA" id="ARBA00023004"/>
    </source>
</evidence>
<dbReference type="InterPro" id="IPR006657">
    <property type="entry name" value="MoPterin_dinucl-bd_dom"/>
</dbReference>
<evidence type="ECO:0000256" key="1">
    <source>
        <dbReference type="ARBA" id="ARBA00001942"/>
    </source>
</evidence>
<dbReference type="EMBL" id="JBHMAF010000002">
    <property type="protein sequence ID" value="MFB9756973.1"/>
    <property type="molecule type" value="Genomic_DNA"/>
</dbReference>
<dbReference type="Pfam" id="PF04879">
    <property type="entry name" value="Molybdop_Fe4S4"/>
    <property type="match status" value="1"/>
</dbReference>
<feature type="domain" description="4Fe-4S Mo/W bis-MGD-type" evidence="6">
    <location>
        <begin position="24"/>
        <end position="82"/>
    </location>
</feature>
<dbReference type="PANTHER" id="PTHR43105">
    <property type="entry name" value="RESPIRATORY NITRATE REDUCTASE"/>
    <property type="match status" value="1"/>
</dbReference>
<dbReference type="Proteomes" id="UP001589609">
    <property type="component" value="Unassembled WGS sequence"/>
</dbReference>
<organism evidence="7 8">
    <name type="scientific">Ectobacillus funiculus</name>
    <dbReference type="NCBI Taxonomy" id="137993"/>
    <lineage>
        <taxon>Bacteria</taxon>
        <taxon>Bacillati</taxon>
        <taxon>Bacillota</taxon>
        <taxon>Bacilli</taxon>
        <taxon>Bacillales</taxon>
        <taxon>Bacillaceae</taxon>
        <taxon>Ectobacillus</taxon>
    </lineage>
</organism>
<keyword evidence="5" id="KW-0411">Iron-sulfur</keyword>